<dbReference type="NCBIfam" id="TIGR00255">
    <property type="entry name" value="YicC/YloC family endoribonuclease"/>
    <property type="match status" value="1"/>
</dbReference>
<keyword evidence="11" id="KW-1185">Reference proteome</keyword>
<evidence type="ECO:0000313" key="11">
    <source>
        <dbReference type="Proteomes" id="UP001208692"/>
    </source>
</evidence>
<evidence type="ECO:0000256" key="1">
    <source>
        <dbReference type="ARBA" id="ARBA00001968"/>
    </source>
</evidence>
<reference evidence="8 11" key="1">
    <citation type="submission" date="2021-11" db="EMBL/GenBank/DDBJ databases">
        <title>Draft genome sequence of Capnocytophaga sp. strain KC07075 isolated from cat oral cavity.</title>
        <authorList>
            <person name="Suzuki M."/>
            <person name="Imaoka K."/>
            <person name="Kimura M."/>
            <person name="Morikawa S."/>
            <person name="Maeda K."/>
        </authorList>
    </citation>
    <scope>NUCLEOTIDE SEQUENCE</scope>
    <source>
        <strain evidence="8">KC07075</strain>
        <strain evidence="9 11">KC07079</strain>
    </source>
</reference>
<dbReference type="AlphaFoldDB" id="A0AAV5B0K3"/>
<sequence length="285" mass="33052">MLQSMTGFGKSSIQLAQRKINIEIKSLNSKNLDINARIALIFKEKELEIRKKIGDLLQRGKIDFTLSIENTTDKTSSIINTAVVRSYIAQLQNVVDGDPTELLKMAVRMPDALIPPVEEISEEEFQIIAKVIKEAIFQLQEYRQKEGKILHNELELRIQNIRQLLEKIEQIDPERLKTIRERLDKSITEIRDKVDENRFEQELIFYLEKLDITEEKVRLANHLNYFTETLNDSVSNGRKLGFISQEIGREINTLGSKANHAPMQQIVVQMKDELEKIKEQILNIL</sequence>
<comment type="similarity">
    <text evidence="5">Belongs to the YicC/YloC family.</text>
</comment>
<dbReference type="InterPro" id="IPR013551">
    <property type="entry name" value="YicC-like_C"/>
</dbReference>
<dbReference type="Pfam" id="PF03755">
    <property type="entry name" value="YicC-like_N"/>
    <property type="match status" value="1"/>
</dbReference>
<dbReference type="Pfam" id="PF08340">
    <property type="entry name" value="YicC-like_C"/>
    <property type="match status" value="1"/>
</dbReference>
<dbReference type="RefSeq" id="WP_264845342.1">
    <property type="nucleotide sequence ID" value="NZ_BPMA01000009.1"/>
</dbReference>
<dbReference type="InterPro" id="IPR013527">
    <property type="entry name" value="YicC-like_N"/>
</dbReference>
<dbReference type="EMBL" id="BQKA01000059">
    <property type="protein sequence ID" value="GJM51505.1"/>
    <property type="molecule type" value="Genomic_DNA"/>
</dbReference>
<evidence type="ECO:0000313" key="10">
    <source>
        <dbReference type="Proteomes" id="UP001207736"/>
    </source>
</evidence>
<evidence type="ECO:0000313" key="9">
    <source>
        <dbReference type="EMBL" id="GJM53409.1"/>
    </source>
</evidence>
<evidence type="ECO:0000256" key="2">
    <source>
        <dbReference type="ARBA" id="ARBA00022722"/>
    </source>
</evidence>
<feature type="domain" description="Endoribonuclease YicC-like N-terminal" evidence="6">
    <location>
        <begin position="2"/>
        <end position="151"/>
    </location>
</feature>
<evidence type="ECO:0000259" key="7">
    <source>
        <dbReference type="Pfam" id="PF08340"/>
    </source>
</evidence>
<dbReference type="InterPro" id="IPR005229">
    <property type="entry name" value="YicC/YloC-like"/>
</dbReference>
<keyword evidence="3" id="KW-0255">Endonuclease</keyword>
<evidence type="ECO:0000256" key="5">
    <source>
        <dbReference type="ARBA" id="ARBA00035648"/>
    </source>
</evidence>
<dbReference type="EMBL" id="BQKB01000039">
    <property type="protein sequence ID" value="GJM53409.1"/>
    <property type="molecule type" value="Genomic_DNA"/>
</dbReference>
<evidence type="ECO:0000313" key="8">
    <source>
        <dbReference type="EMBL" id="GJM51505.1"/>
    </source>
</evidence>
<evidence type="ECO:0008006" key="12">
    <source>
        <dbReference type="Google" id="ProtNLM"/>
    </source>
</evidence>
<protein>
    <recommendedName>
        <fullName evidence="12">YicC family protein</fullName>
    </recommendedName>
</protein>
<proteinExistence type="inferred from homology"/>
<evidence type="ECO:0000256" key="3">
    <source>
        <dbReference type="ARBA" id="ARBA00022759"/>
    </source>
</evidence>
<feature type="domain" description="Endoribonuclease YicC-like C-terminal" evidence="7">
    <location>
        <begin position="168"/>
        <end position="284"/>
    </location>
</feature>
<comment type="cofactor">
    <cofactor evidence="1">
        <name>a divalent metal cation</name>
        <dbReference type="ChEBI" id="CHEBI:60240"/>
    </cofactor>
</comment>
<organism evidence="8 10">
    <name type="scientific">Capnocytophaga catalasegens</name>
    <dbReference type="NCBI Taxonomy" id="1004260"/>
    <lineage>
        <taxon>Bacteria</taxon>
        <taxon>Pseudomonadati</taxon>
        <taxon>Bacteroidota</taxon>
        <taxon>Flavobacteriia</taxon>
        <taxon>Flavobacteriales</taxon>
        <taxon>Flavobacteriaceae</taxon>
        <taxon>Capnocytophaga</taxon>
    </lineage>
</organism>
<dbReference type="GO" id="GO:0004521">
    <property type="term" value="F:RNA endonuclease activity"/>
    <property type="evidence" value="ECO:0007669"/>
    <property type="project" value="InterPro"/>
</dbReference>
<dbReference type="PANTHER" id="PTHR30636">
    <property type="entry name" value="UPF0701 PROTEIN YICC"/>
    <property type="match status" value="1"/>
</dbReference>
<dbReference type="Proteomes" id="UP001208692">
    <property type="component" value="Unassembled WGS sequence"/>
</dbReference>
<keyword evidence="4" id="KW-0378">Hydrolase</keyword>
<evidence type="ECO:0000259" key="6">
    <source>
        <dbReference type="Pfam" id="PF03755"/>
    </source>
</evidence>
<accession>A0AAV5B0K3</accession>
<gene>
    <name evidence="8" type="ORF">RCZ15_24780</name>
    <name evidence="9" type="ORF">RCZ16_17260</name>
</gene>
<comment type="caution">
    <text evidence="8">The sequence shown here is derived from an EMBL/GenBank/DDBJ whole genome shotgun (WGS) entry which is preliminary data.</text>
</comment>
<dbReference type="PANTHER" id="PTHR30636:SF3">
    <property type="entry name" value="UPF0701 PROTEIN YICC"/>
    <property type="match status" value="1"/>
</dbReference>
<dbReference type="GO" id="GO:0016787">
    <property type="term" value="F:hydrolase activity"/>
    <property type="evidence" value="ECO:0007669"/>
    <property type="project" value="UniProtKB-KW"/>
</dbReference>
<name>A0AAV5B0K3_9FLAO</name>
<dbReference type="Proteomes" id="UP001207736">
    <property type="component" value="Unassembled WGS sequence"/>
</dbReference>
<keyword evidence="2" id="KW-0540">Nuclease</keyword>
<evidence type="ECO:0000256" key="4">
    <source>
        <dbReference type="ARBA" id="ARBA00022801"/>
    </source>
</evidence>